<comment type="function">
    <text evidence="8">Toxic component of a toxin-antitoxin (TA) system. An RNase.</text>
</comment>
<reference evidence="10" key="1">
    <citation type="submission" date="2020-01" db="EMBL/GenBank/DDBJ databases">
        <authorList>
            <person name="Meier V. D."/>
            <person name="Meier V D."/>
        </authorList>
    </citation>
    <scope>NUCLEOTIDE SEQUENCE</scope>
    <source>
        <strain evidence="10">HLG_WM_MAG_09</strain>
    </source>
</reference>
<name>A0A6S6UHS1_9GAMM</name>
<dbReference type="InterPro" id="IPR002716">
    <property type="entry name" value="PIN_dom"/>
</dbReference>
<dbReference type="InterPro" id="IPR050556">
    <property type="entry name" value="Type_II_TA_system_RNase"/>
</dbReference>
<evidence type="ECO:0000256" key="6">
    <source>
        <dbReference type="ARBA" id="ARBA00022842"/>
    </source>
</evidence>
<evidence type="ECO:0000256" key="2">
    <source>
        <dbReference type="ARBA" id="ARBA00022649"/>
    </source>
</evidence>
<dbReference type="CDD" id="cd18748">
    <property type="entry name" value="PIN_VapC4-5_FitB-like"/>
    <property type="match status" value="1"/>
</dbReference>
<evidence type="ECO:0000256" key="1">
    <source>
        <dbReference type="ARBA" id="ARBA00001946"/>
    </source>
</evidence>
<keyword evidence="2 8" id="KW-1277">Toxin-antitoxin system</keyword>
<feature type="binding site" evidence="8">
    <location>
        <position position="101"/>
    </location>
    <ligand>
        <name>Mg(2+)</name>
        <dbReference type="ChEBI" id="CHEBI:18420"/>
    </ligand>
</feature>
<accession>A0A6S6UHS1</accession>
<keyword evidence="8" id="KW-0800">Toxin</keyword>
<evidence type="ECO:0000256" key="8">
    <source>
        <dbReference type="HAMAP-Rule" id="MF_00265"/>
    </source>
</evidence>
<evidence type="ECO:0000256" key="3">
    <source>
        <dbReference type="ARBA" id="ARBA00022722"/>
    </source>
</evidence>
<evidence type="ECO:0000259" key="9">
    <source>
        <dbReference type="SMART" id="SM00670"/>
    </source>
</evidence>
<dbReference type="InterPro" id="IPR029060">
    <property type="entry name" value="PIN-like_dom_sf"/>
</dbReference>
<dbReference type="PANTHER" id="PTHR33653">
    <property type="entry name" value="RIBONUCLEASE VAPC2"/>
    <property type="match status" value="1"/>
</dbReference>
<evidence type="ECO:0000256" key="5">
    <source>
        <dbReference type="ARBA" id="ARBA00022801"/>
    </source>
</evidence>
<comment type="cofactor">
    <cofactor evidence="1 8">
        <name>Mg(2+)</name>
        <dbReference type="ChEBI" id="CHEBI:18420"/>
    </cofactor>
</comment>
<dbReference type="InterPro" id="IPR022907">
    <property type="entry name" value="VapC_family"/>
</dbReference>
<dbReference type="SMART" id="SM00670">
    <property type="entry name" value="PINc"/>
    <property type="match status" value="1"/>
</dbReference>
<proteinExistence type="inferred from homology"/>
<evidence type="ECO:0000256" key="7">
    <source>
        <dbReference type="ARBA" id="ARBA00038093"/>
    </source>
</evidence>
<evidence type="ECO:0000256" key="4">
    <source>
        <dbReference type="ARBA" id="ARBA00022723"/>
    </source>
</evidence>
<keyword evidence="3 8" id="KW-0540">Nuclease</keyword>
<protein>
    <recommendedName>
        <fullName evidence="8">Ribonuclease VapC</fullName>
        <shortName evidence="8">RNase VapC</shortName>
        <ecNumber evidence="8">3.1.-.-</ecNumber>
    </recommendedName>
    <alternativeName>
        <fullName evidence="8">Toxin VapC</fullName>
    </alternativeName>
</protein>
<dbReference type="EMBL" id="CACVAT010000533">
    <property type="protein sequence ID" value="CAA6829564.1"/>
    <property type="molecule type" value="Genomic_DNA"/>
</dbReference>
<dbReference type="GO" id="GO:0090729">
    <property type="term" value="F:toxin activity"/>
    <property type="evidence" value="ECO:0007669"/>
    <property type="project" value="UniProtKB-KW"/>
</dbReference>
<dbReference type="EC" id="3.1.-.-" evidence="8"/>
<feature type="binding site" evidence="8">
    <location>
        <position position="10"/>
    </location>
    <ligand>
        <name>Mg(2+)</name>
        <dbReference type="ChEBI" id="CHEBI:18420"/>
    </ligand>
</feature>
<dbReference type="GO" id="GO:0004540">
    <property type="term" value="F:RNA nuclease activity"/>
    <property type="evidence" value="ECO:0007669"/>
    <property type="project" value="InterPro"/>
</dbReference>
<dbReference type="GO" id="GO:0000287">
    <property type="term" value="F:magnesium ion binding"/>
    <property type="evidence" value="ECO:0007669"/>
    <property type="project" value="UniProtKB-UniRule"/>
</dbReference>
<gene>
    <name evidence="8" type="primary">vapC</name>
    <name evidence="10" type="ORF">HELGO_WM56139</name>
</gene>
<dbReference type="AlphaFoldDB" id="A0A6S6UHS1"/>
<keyword evidence="4 8" id="KW-0479">Metal-binding</keyword>
<sequence length="138" mass="15163">MSKSYRYLLDTNAISDLMKNPQGRTAKHIAQVGEEAVCTSIIVAAELEFGVQKKGSAKLQERLSVILSAIDVLPLEKPAEAKYGDLRYHLEKQGTPIGGNDLLIAAHALSLGLCVVTQNVREFERVPELSVENWLNMS</sequence>
<dbReference type="PANTHER" id="PTHR33653:SF1">
    <property type="entry name" value="RIBONUCLEASE VAPC2"/>
    <property type="match status" value="1"/>
</dbReference>
<keyword evidence="6 8" id="KW-0460">Magnesium</keyword>
<evidence type="ECO:0000313" key="10">
    <source>
        <dbReference type="EMBL" id="CAA6829564.1"/>
    </source>
</evidence>
<dbReference type="SUPFAM" id="SSF88723">
    <property type="entry name" value="PIN domain-like"/>
    <property type="match status" value="1"/>
</dbReference>
<keyword evidence="5 8" id="KW-0378">Hydrolase</keyword>
<feature type="domain" description="PIN" evidence="9">
    <location>
        <begin position="5"/>
        <end position="124"/>
    </location>
</feature>
<dbReference type="Gene3D" id="3.40.50.1010">
    <property type="entry name" value="5'-nuclease"/>
    <property type="match status" value="1"/>
</dbReference>
<dbReference type="HAMAP" id="MF_00265">
    <property type="entry name" value="VapC_Nob1"/>
    <property type="match status" value="1"/>
</dbReference>
<comment type="similarity">
    <text evidence="7 8">Belongs to the PINc/VapC protein family.</text>
</comment>
<dbReference type="Pfam" id="PF01850">
    <property type="entry name" value="PIN"/>
    <property type="match status" value="1"/>
</dbReference>
<organism evidence="10">
    <name type="scientific">uncultured Thiotrichaceae bacterium</name>
    <dbReference type="NCBI Taxonomy" id="298394"/>
    <lineage>
        <taxon>Bacteria</taxon>
        <taxon>Pseudomonadati</taxon>
        <taxon>Pseudomonadota</taxon>
        <taxon>Gammaproteobacteria</taxon>
        <taxon>Thiotrichales</taxon>
        <taxon>Thiotrichaceae</taxon>
        <taxon>environmental samples</taxon>
    </lineage>
</organism>
<dbReference type="GO" id="GO:0016787">
    <property type="term" value="F:hydrolase activity"/>
    <property type="evidence" value="ECO:0007669"/>
    <property type="project" value="UniProtKB-KW"/>
</dbReference>